<gene>
    <name evidence="7" type="ORF">AW08_03269</name>
</gene>
<evidence type="ECO:0000313" key="7">
    <source>
        <dbReference type="EMBL" id="EXI65349.1"/>
    </source>
</evidence>
<feature type="domain" description="C-type lysozyme inhibitor" evidence="6">
    <location>
        <begin position="103"/>
        <end position="150"/>
    </location>
</feature>
<comment type="caution">
    <text evidence="7">The sequence shown here is derived from an EMBL/GenBank/DDBJ whole genome shotgun (WGS) entry which is preliminary data.</text>
</comment>
<accession>A0A011PGG1</accession>
<sequence length="187" mass="20583">MAGRVGGTNGPAPQAVPGKPVAAAIRASDLVSQRRDVVSFFATEWRTMPMLWFVRSSLPLLALLLGGCATSGTQSSPESSDRKESRPRSDRKQLDFRLASGTYRCDLGQSVEVERHGRDDRAIALRWEGKRHTLQRQASSSGLPRYEDRQNGLLWIDLPWKSVLMDVHSGRPLANECKPAANRTASG</sequence>
<evidence type="ECO:0000259" key="6">
    <source>
        <dbReference type="Pfam" id="PF09864"/>
    </source>
</evidence>
<evidence type="ECO:0000313" key="8">
    <source>
        <dbReference type="Proteomes" id="UP000020218"/>
    </source>
</evidence>
<organism evidence="7 8">
    <name type="scientific">Candidatus Accumulibacter adjunctus</name>
    <dbReference type="NCBI Taxonomy" id="1454001"/>
    <lineage>
        <taxon>Bacteria</taxon>
        <taxon>Pseudomonadati</taxon>
        <taxon>Pseudomonadota</taxon>
        <taxon>Betaproteobacteria</taxon>
        <taxon>Candidatus Accumulibacter</taxon>
    </lineage>
</organism>
<reference evidence="7" key="1">
    <citation type="submission" date="2014-02" db="EMBL/GenBank/DDBJ databases">
        <title>Expanding our view of genomic diversity in Candidatus Accumulibacter clades.</title>
        <authorList>
            <person name="Skennerton C.T."/>
            <person name="Barr J.J."/>
            <person name="Slater F.R."/>
            <person name="Bond P.L."/>
            <person name="Tyson G.W."/>
        </authorList>
    </citation>
    <scope>NUCLEOTIDE SEQUENCE [LARGE SCALE GENOMIC DNA]</scope>
</reference>
<keyword evidence="3" id="KW-0564">Palmitate</keyword>
<dbReference type="Gene3D" id="2.40.128.200">
    <property type="match status" value="1"/>
</dbReference>
<dbReference type="Proteomes" id="UP000020218">
    <property type="component" value="Unassembled WGS sequence"/>
</dbReference>
<feature type="compositionally biased region" description="Basic and acidic residues" evidence="5">
    <location>
        <begin position="79"/>
        <end position="91"/>
    </location>
</feature>
<dbReference type="PATRIC" id="fig|1454001.3.peg.3316"/>
<evidence type="ECO:0000256" key="4">
    <source>
        <dbReference type="ARBA" id="ARBA00023288"/>
    </source>
</evidence>
<dbReference type="AlphaFoldDB" id="A0A011PGG1"/>
<dbReference type="InterPro" id="IPR018660">
    <property type="entry name" value="MliC"/>
</dbReference>
<keyword evidence="1" id="KW-0732">Signal</keyword>
<proteinExistence type="predicted"/>
<keyword evidence="4" id="KW-0449">Lipoprotein</keyword>
<dbReference type="Pfam" id="PF09864">
    <property type="entry name" value="MliC"/>
    <property type="match status" value="1"/>
</dbReference>
<evidence type="ECO:0000256" key="5">
    <source>
        <dbReference type="SAM" id="MobiDB-lite"/>
    </source>
</evidence>
<keyword evidence="8" id="KW-1185">Reference proteome</keyword>
<name>A0A011PGG1_9PROT</name>
<evidence type="ECO:0000256" key="2">
    <source>
        <dbReference type="ARBA" id="ARBA00023136"/>
    </source>
</evidence>
<dbReference type="InterPro" id="IPR036328">
    <property type="entry name" value="MliC_sf"/>
</dbReference>
<feature type="region of interest" description="Disordered" evidence="5">
    <location>
        <begin position="71"/>
        <end position="91"/>
    </location>
</feature>
<protein>
    <submittedName>
        <fullName evidence="7">Membrane-bound lysozyme-inhibitor of c-type lysozyme</fullName>
    </submittedName>
</protein>
<evidence type="ECO:0000256" key="1">
    <source>
        <dbReference type="ARBA" id="ARBA00022729"/>
    </source>
</evidence>
<keyword evidence="2" id="KW-0472">Membrane</keyword>
<evidence type="ECO:0000256" key="3">
    <source>
        <dbReference type="ARBA" id="ARBA00023139"/>
    </source>
</evidence>
<dbReference type="EMBL" id="JFAX01000024">
    <property type="protein sequence ID" value="EXI65349.1"/>
    <property type="molecule type" value="Genomic_DNA"/>
</dbReference>